<dbReference type="GO" id="GO:0005634">
    <property type="term" value="C:nucleus"/>
    <property type="evidence" value="ECO:0000318"/>
    <property type="project" value="GO_Central"/>
</dbReference>
<dbReference type="KEGG" id="smo:SELMODRAFT_43292"/>
<name>D8T2I9_SELML</name>
<dbReference type="InterPro" id="IPR003121">
    <property type="entry name" value="SWIB_MDM2_domain"/>
</dbReference>
<proteinExistence type="predicted"/>
<dbReference type="SUPFAM" id="SSF47592">
    <property type="entry name" value="SWIB/MDM2 domain"/>
    <property type="match status" value="1"/>
</dbReference>
<keyword evidence="4" id="KW-1185">Reference proteome</keyword>
<dbReference type="Gramene" id="EFJ09066">
    <property type="protein sequence ID" value="EFJ09066"/>
    <property type="gene ID" value="SELMODRAFT_43289"/>
</dbReference>
<dbReference type="HOGENOM" id="CLU_023529_1_0_1"/>
<organism evidence="4">
    <name type="scientific">Selaginella moellendorffii</name>
    <name type="common">Spikemoss</name>
    <dbReference type="NCBI Taxonomy" id="88036"/>
    <lineage>
        <taxon>Eukaryota</taxon>
        <taxon>Viridiplantae</taxon>
        <taxon>Streptophyta</taxon>
        <taxon>Embryophyta</taxon>
        <taxon>Tracheophyta</taxon>
        <taxon>Lycopodiopsida</taxon>
        <taxon>Selaginellales</taxon>
        <taxon>Selaginellaceae</taxon>
        <taxon>Selaginella</taxon>
    </lineage>
</organism>
<sequence>IKSGEANPAARRKRRKIGDRQIPDRVGALLPESALYSQLLEFEGRVDAALARKKLEIQESVQNPPRYQRTLRMYVFNTYANQVNNHDPHMGYNPGEPPSWTLRIMGRIVGDDGETESAAAKSLPFPKFSSFFKRITVQLDPAMYPENSTIVWDAGGGGGSAPVEGFEIKRKGDKELTAIIRLDMKYTPERYKLSPPLAELLGVEVETRARIIAAFWHYIKGKKLQNPSDPTVVNCDLPLQRILGEDRVKFTSILNRLHQHLSAPQPIQLEHKIKLSGKNPAGNACYDIVVDVVTPLQKDMAMFLANMERHRDIEAYDELICSSIRKINEHRKRRAFFLGFSNSPVEFINGLIASQSRDLKIINGQASRNAEKERRSDFYCQPWVEDAVIRYLNRRTA</sequence>
<feature type="domain" description="DM2" evidence="1">
    <location>
        <begin position="186"/>
        <end position="263"/>
    </location>
</feature>
<feature type="non-terminal residue" evidence="3">
    <location>
        <position position="1"/>
    </location>
</feature>
<dbReference type="PROSITE" id="PS51925">
    <property type="entry name" value="SWIB_MDM2"/>
    <property type="match status" value="1"/>
</dbReference>
<dbReference type="PANTHER" id="PTHR13844">
    <property type="entry name" value="SWI/SNF-RELATED MATRIX-ASSOCIATED ACTIN-DEPENDENT REGULATOR OF CHROMATIN SUBFAMILY D"/>
    <property type="match status" value="1"/>
</dbReference>
<evidence type="ECO:0000259" key="1">
    <source>
        <dbReference type="PROSITE" id="PS51925"/>
    </source>
</evidence>
<gene>
    <name evidence="3" type="ORF">SELMODRAFT_43289</name>
    <name evidence="2" type="ORF">SELMODRAFT_43292</name>
</gene>
<dbReference type="eggNOG" id="KOG2570">
    <property type="taxonomic scope" value="Eukaryota"/>
</dbReference>
<dbReference type="STRING" id="88036.D8T2I9"/>
<feature type="non-terminal residue" evidence="3">
    <location>
        <position position="397"/>
    </location>
</feature>
<dbReference type="InParanoid" id="D8T2I9"/>
<evidence type="ECO:0000313" key="4">
    <source>
        <dbReference type="Proteomes" id="UP000001514"/>
    </source>
</evidence>
<dbReference type="CDD" id="cd10568">
    <property type="entry name" value="SWIB_like"/>
    <property type="match status" value="1"/>
</dbReference>
<dbReference type="EMBL" id="GL377669">
    <property type="protein sequence ID" value="EFJ08841.1"/>
    <property type="molecule type" value="Genomic_DNA"/>
</dbReference>
<dbReference type="InterPro" id="IPR019835">
    <property type="entry name" value="SWIB_domain"/>
</dbReference>
<dbReference type="KEGG" id="smo:SELMODRAFT_43289"/>
<dbReference type="EMBL" id="GL377666">
    <property type="protein sequence ID" value="EFJ09066.1"/>
    <property type="molecule type" value="Genomic_DNA"/>
</dbReference>
<protein>
    <recommendedName>
        <fullName evidence="1">DM2 domain-containing protein</fullName>
    </recommendedName>
</protein>
<dbReference type="GO" id="GO:0006357">
    <property type="term" value="P:regulation of transcription by RNA polymerase II"/>
    <property type="evidence" value="ECO:0000318"/>
    <property type="project" value="GO_Central"/>
</dbReference>
<dbReference type="SMART" id="SM00151">
    <property type="entry name" value="SWIB"/>
    <property type="match status" value="1"/>
</dbReference>
<reference evidence="3 4" key="1">
    <citation type="journal article" date="2011" name="Science">
        <title>The Selaginella genome identifies genetic changes associated with the evolution of vascular plants.</title>
        <authorList>
            <person name="Banks J.A."/>
            <person name="Nishiyama T."/>
            <person name="Hasebe M."/>
            <person name="Bowman J.L."/>
            <person name="Gribskov M."/>
            <person name="dePamphilis C."/>
            <person name="Albert V.A."/>
            <person name="Aono N."/>
            <person name="Aoyama T."/>
            <person name="Ambrose B.A."/>
            <person name="Ashton N.W."/>
            <person name="Axtell M.J."/>
            <person name="Barker E."/>
            <person name="Barker M.S."/>
            <person name="Bennetzen J.L."/>
            <person name="Bonawitz N.D."/>
            <person name="Chapple C."/>
            <person name="Cheng C."/>
            <person name="Correa L.G."/>
            <person name="Dacre M."/>
            <person name="DeBarry J."/>
            <person name="Dreyer I."/>
            <person name="Elias M."/>
            <person name="Engstrom E.M."/>
            <person name="Estelle M."/>
            <person name="Feng L."/>
            <person name="Finet C."/>
            <person name="Floyd S.K."/>
            <person name="Frommer W.B."/>
            <person name="Fujita T."/>
            <person name="Gramzow L."/>
            <person name="Gutensohn M."/>
            <person name="Harholt J."/>
            <person name="Hattori M."/>
            <person name="Heyl A."/>
            <person name="Hirai T."/>
            <person name="Hiwatashi Y."/>
            <person name="Ishikawa M."/>
            <person name="Iwata M."/>
            <person name="Karol K.G."/>
            <person name="Koehler B."/>
            <person name="Kolukisaoglu U."/>
            <person name="Kubo M."/>
            <person name="Kurata T."/>
            <person name="Lalonde S."/>
            <person name="Li K."/>
            <person name="Li Y."/>
            <person name="Litt A."/>
            <person name="Lyons E."/>
            <person name="Manning G."/>
            <person name="Maruyama T."/>
            <person name="Michael T.P."/>
            <person name="Mikami K."/>
            <person name="Miyazaki S."/>
            <person name="Morinaga S."/>
            <person name="Murata T."/>
            <person name="Mueller-Roeber B."/>
            <person name="Nelson D.R."/>
            <person name="Obara M."/>
            <person name="Oguri Y."/>
            <person name="Olmstead R.G."/>
            <person name="Onodera N."/>
            <person name="Petersen B.L."/>
            <person name="Pils B."/>
            <person name="Prigge M."/>
            <person name="Rensing S.A."/>
            <person name="Riano-Pachon D.M."/>
            <person name="Roberts A.W."/>
            <person name="Sato Y."/>
            <person name="Scheller H.V."/>
            <person name="Schulz B."/>
            <person name="Schulz C."/>
            <person name="Shakirov E.V."/>
            <person name="Shibagaki N."/>
            <person name="Shinohara N."/>
            <person name="Shippen D.E."/>
            <person name="Soerensen I."/>
            <person name="Sotooka R."/>
            <person name="Sugimoto N."/>
            <person name="Sugita M."/>
            <person name="Sumikawa N."/>
            <person name="Tanurdzic M."/>
            <person name="Theissen G."/>
            <person name="Ulvskov P."/>
            <person name="Wakazuki S."/>
            <person name="Weng J.K."/>
            <person name="Willats W.W."/>
            <person name="Wipf D."/>
            <person name="Wolf P.G."/>
            <person name="Yang L."/>
            <person name="Zimmer A.D."/>
            <person name="Zhu Q."/>
            <person name="Mitros T."/>
            <person name="Hellsten U."/>
            <person name="Loque D."/>
            <person name="Otillar R."/>
            <person name="Salamov A."/>
            <person name="Schmutz J."/>
            <person name="Shapiro H."/>
            <person name="Lindquist E."/>
            <person name="Lucas S."/>
            <person name="Rokhsar D."/>
            <person name="Grigoriev I.V."/>
        </authorList>
    </citation>
    <scope>NUCLEOTIDE SEQUENCE [LARGE SCALE GENOMIC DNA]</scope>
</reference>
<evidence type="ECO:0000313" key="3">
    <source>
        <dbReference type="EMBL" id="EFJ09066.1"/>
    </source>
</evidence>
<dbReference type="Proteomes" id="UP000001514">
    <property type="component" value="Unassembled WGS sequence"/>
</dbReference>
<dbReference type="GO" id="GO:0016514">
    <property type="term" value="C:SWI/SNF complex"/>
    <property type="evidence" value="ECO:0000318"/>
    <property type="project" value="GO_Central"/>
</dbReference>
<dbReference type="OMA" id="NFRCNEP"/>
<dbReference type="Gramene" id="EFJ08841">
    <property type="protein sequence ID" value="EFJ08841"/>
    <property type="gene ID" value="SELMODRAFT_43292"/>
</dbReference>
<dbReference type="FunCoup" id="D8T2I9">
    <property type="interactions" value="4175"/>
</dbReference>
<dbReference type="Pfam" id="PF02201">
    <property type="entry name" value="SWIB"/>
    <property type="match status" value="1"/>
</dbReference>
<dbReference type="Gene3D" id="1.10.245.10">
    <property type="entry name" value="SWIB/MDM2 domain"/>
    <property type="match status" value="1"/>
</dbReference>
<evidence type="ECO:0000313" key="2">
    <source>
        <dbReference type="EMBL" id="EFJ08841.1"/>
    </source>
</evidence>
<dbReference type="AlphaFoldDB" id="D8T2I9"/>
<dbReference type="InterPro" id="IPR036885">
    <property type="entry name" value="SWIB_MDM2_dom_sf"/>
</dbReference>
<accession>D8T2I9</accession>